<dbReference type="PANTHER" id="PTHR46268:SF6">
    <property type="entry name" value="UNIVERSAL STRESS PROTEIN UP12"/>
    <property type="match status" value="1"/>
</dbReference>
<dbReference type="Pfam" id="PF00582">
    <property type="entry name" value="Usp"/>
    <property type="match status" value="1"/>
</dbReference>
<evidence type="ECO:0000256" key="1">
    <source>
        <dbReference type="ARBA" id="ARBA00008791"/>
    </source>
</evidence>
<evidence type="ECO:0000259" key="3">
    <source>
        <dbReference type="Pfam" id="PF00582"/>
    </source>
</evidence>
<dbReference type="AlphaFoldDB" id="A0A3N5C7B7"/>
<keyword evidence="2" id="KW-0963">Cytoplasm</keyword>
<accession>A0A3N5C7B7</accession>
<dbReference type="PIRSF" id="PIRSF006276">
    <property type="entry name" value="UspA"/>
    <property type="match status" value="1"/>
</dbReference>
<comment type="subcellular location">
    <subcellularLocation>
        <location evidence="2">Cytoplasm</location>
    </subcellularLocation>
</comment>
<dbReference type="InterPro" id="IPR006016">
    <property type="entry name" value="UspA"/>
</dbReference>
<proteinExistence type="inferred from homology"/>
<reference evidence="4 5" key="1">
    <citation type="submission" date="2018-11" db="EMBL/GenBank/DDBJ databases">
        <title>Genomic Encyclopedia of Type Strains, Phase IV (KMG-IV): sequencing the most valuable type-strain genomes for metagenomic binning, comparative biology and taxonomic classification.</title>
        <authorList>
            <person name="Goeker M."/>
        </authorList>
    </citation>
    <scope>NUCLEOTIDE SEQUENCE [LARGE SCALE GENOMIC DNA]</scope>
    <source>
        <strain evidence="4 5">DSM 18090</strain>
    </source>
</reference>
<feature type="domain" description="UspA" evidence="3">
    <location>
        <begin position="5"/>
        <end position="144"/>
    </location>
</feature>
<keyword evidence="5" id="KW-1185">Reference proteome</keyword>
<dbReference type="GO" id="GO:0005737">
    <property type="term" value="C:cytoplasm"/>
    <property type="evidence" value="ECO:0007669"/>
    <property type="project" value="UniProtKB-SubCell"/>
</dbReference>
<sequence length="153" mass="17160">MAFEYHNIVIAVDGSKASDYAFQKAVDIAKRNHAKLIISHVVDTRVYSTIEAYDRHVSDRVQNDALELLKSYEERAERAGVENVVIDIEHGSPKVKIAKEVAPRHGADLIICGATGMNAVERFFIGSVSEHITRYAKVDVLVIRPEDDEKQKK</sequence>
<dbReference type="CDD" id="cd00293">
    <property type="entry name" value="USP-like"/>
    <property type="match status" value="1"/>
</dbReference>
<dbReference type="PRINTS" id="PR01438">
    <property type="entry name" value="UNVRSLSTRESS"/>
</dbReference>
<evidence type="ECO:0000256" key="2">
    <source>
        <dbReference type="PIRNR" id="PIRNR006276"/>
    </source>
</evidence>
<dbReference type="InterPro" id="IPR006015">
    <property type="entry name" value="Universal_stress_UspA"/>
</dbReference>
<dbReference type="EMBL" id="RKRF01000007">
    <property type="protein sequence ID" value="RPF55352.1"/>
    <property type="molecule type" value="Genomic_DNA"/>
</dbReference>
<name>A0A3N5C7B7_9BACI</name>
<organism evidence="4 5">
    <name type="scientific">Aquisalibacillus elongatus</name>
    <dbReference type="NCBI Taxonomy" id="485577"/>
    <lineage>
        <taxon>Bacteria</taxon>
        <taxon>Bacillati</taxon>
        <taxon>Bacillota</taxon>
        <taxon>Bacilli</taxon>
        <taxon>Bacillales</taxon>
        <taxon>Bacillaceae</taxon>
        <taxon>Aquisalibacillus</taxon>
    </lineage>
</organism>
<dbReference type="SUPFAM" id="SSF52402">
    <property type="entry name" value="Adenine nucleotide alpha hydrolases-like"/>
    <property type="match status" value="1"/>
</dbReference>
<gene>
    <name evidence="4" type="ORF">EDC24_0223</name>
</gene>
<dbReference type="Gene3D" id="3.40.50.620">
    <property type="entry name" value="HUPs"/>
    <property type="match status" value="1"/>
</dbReference>
<protein>
    <recommendedName>
        <fullName evidence="2">Universal stress protein</fullName>
    </recommendedName>
</protein>
<comment type="similarity">
    <text evidence="1 2">Belongs to the universal stress protein A family.</text>
</comment>
<dbReference type="InterPro" id="IPR014729">
    <property type="entry name" value="Rossmann-like_a/b/a_fold"/>
</dbReference>
<evidence type="ECO:0000313" key="5">
    <source>
        <dbReference type="Proteomes" id="UP000276443"/>
    </source>
</evidence>
<dbReference type="PANTHER" id="PTHR46268">
    <property type="entry name" value="STRESS RESPONSE PROTEIN NHAX"/>
    <property type="match status" value="1"/>
</dbReference>
<evidence type="ECO:0000313" key="4">
    <source>
        <dbReference type="EMBL" id="RPF55352.1"/>
    </source>
</evidence>
<dbReference type="OrthoDB" id="9789668at2"/>
<dbReference type="Proteomes" id="UP000276443">
    <property type="component" value="Unassembled WGS sequence"/>
</dbReference>
<comment type="caution">
    <text evidence="4">The sequence shown here is derived from an EMBL/GenBank/DDBJ whole genome shotgun (WGS) entry which is preliminary data.</text>
</comment>
<dbReference type="RefSeq" id="WP_124219021.1">
    <property type="nucleotide sequence ID" value="NZ_RKRF01000007.1"/>
</dbReference>